<gene>
    <name evidence="3" type="ORF">CCMA1212_004118</name>
</gene>
<comment type="caution">
    <text evidence="3">The sequence shown here is derived from an EMBL/GenBank/DDBJ whole genome shotgun (WGS) entry which is preliminary data.</text>
</comment>
<keyword evidence="4" id="KW-1185">Reference proteome</keyword>
<feature type="compositionally biased region" description="Low complexity" evidence="1">
    <location>
        <begin position="22"/>
        <end position="59"/>
    </location>
</feature>
<dbReference type="RefSeq" id="XP_073560065.1">
    <property type="nucleotide sequence ID" value="XM_073701436.1"/>
</dbReference>
<organism evidence="3 4">
    <name type="scientific">Trichoderma ghanense</name>
    <dbReference type="NCBI Taxonomy" id="65468"/>
    <lineage>
        <taxon>Eukaryota</taxon>
        <taxon>Fungi</taxon>
        <taxon>Dikarya</taxon>
        <taxon>Ascomycota</taxon>
        <taxon>Pezizomycotina</taxon>
        <taxon>Sordariomycetes</taxon>
        <taxon>Hypocreomycetidae</taxon>
        <taxon>Hypocreales</taxon>
        <taxon>Hypocreaceae</taxon>
        <taxon>Trichoderma</taxon>
    </lineage>
</organism>
<dbReference type="InterPro" id="IPR040030">
    <property type="entry name" value="Ribosomal_mL57"/>
</dbReference>
<evidence type="ECO:0000313" key="4">
    <source>
        <dbReference type="Proteomes" id="UP001642720"/>
    </source>
</evidence>
<name>A0ABY2H6F5_9HYPO</name>
<feature type="domain" description="RNase III" evidence="2">
    <location>
        <begin position="210"/>
        <end position="284"/>
    </location>
</feature>
<feature type="region of interest" description="Disordered" evidence="1">
    <location>
        <begin position="20"/>
        <end position="67"/>
    </location>
</feature>
<reference evidence="3 4" key="1">
    <citation type="submission" date="2018-01" db="EMBL/GenBank/DDBJ databases">
        <title>Genome characterization of the sugarcane-associated fungus Trichoderma ghanense CCMA-1212 and their application in lignocelulose bioconversion.</title>
        <authorList>
            <person name="Steindorff A.S."/>
            <person name="Mendes T.D."/>
            <person name="Vilela E.S.D."/>
            <person name="Rodrigues D.S."/>
            <person name="Formighieri E.F."/>
            <person name="Melo I.S."/>
            <person name="Favaro L.C.L."/>
        </authorList>
    </citation>
    <scope>NUCLEOTIDE SEQUENCE [LARGE SCALE GENOMIC DNA]</scope>
    <source>
        <strain evidence="3 4">CCMA-1212</strain>
    </source>
</reference>
<dbReference type="Pfam" id="PF14622">
    <property type="entry name" value="Ribonucleas_3_3"/>
    <property type="match status" value="1"/>
</dbReference>
<dbReference type="PANTHER" id="PTHR28160">
    <property type="entry name" value="54S RIBOSOMAL PROTEIN L15, MITOCHONDRIAL"/>
    <property type="match status" value="1"/>
</dbReference>
<dbReference type="GeneID" id="300575886"/>
<proteinExistence type="predicted"/>
<dbReference type="Gene3D" id="1.10.1520.10">
    <property type="entry name" value="Ribonuclease III domain"/>
    <property type="match status" value="2"/>
</dbReference>
<protein>
    <recommendedName>
        <fullName evidence="2">RNase III domain-containing protein</fullName>
    </recommendedName>
</protein>
<evidence type="ECO:0000256" key="1">
    <source>
        <dbReference type="SAM" id="MobiDB-lite"/>
    </source>
</evidence>
<dbReference type="Proteomes" id="UP001642720">
    <property type="component" value="Unassembled WGS sequence"/>
</dbReference>
<evidence type="ECO:0000259" key="2">
    <source>
        <dbReference type="Pfam" id="PF14622"/>
    </source>
</evidence>
<dbReference type="PANTHER" id="PTHR28160:SF1">
    <property type="entry name" value="LARGE RIBOSOMAL SUBUNIT PROTEIN ML57"/>
    <property type="match status" value="1"/>
</dbReference>
<sequence>MNVTRCRHASRILTSYTRAFATESSPTPSTPESFKVPAGTTTTTTTTERTAASNSATTKTKPRWSYTPEGMKAPLQLDFAKSPRNKVWAVNNDPTRLDDVYNRLLGPGGSKMLPEELKWLAVTHKSFDQGRRGFNDRLALLGIVSYTPFAWFEGCERLTFVCLGRLTMVMEATKEIVSKEPLEGSILPDQFDRQPLDDAQLLAVDNLNVMGPRDVMGKDKLYQLANKVGLLEVVRWKPRLPQRLESSGVEVVLSSAIMAIVGAITLQHGAAVAAQVVRERILAQVPKE</sequence>
<accession>A0ABY2H6F5</accession>
<evidence type="ECO:0000313" key="3">
    <source>
        <dbReference type="EMBL" id="TFB03864.1"/>
    </source>
</evidence>
<dbReference type="InterPro" id="IPR036389">
    <property type="entry name" value="RNase_III_sf"/>
</dbReference>
<dbReference type="EMBL" id="PPTA01000004">
    <property type="protein sequence ID" value="TFB03864.1"/>
    <property type="molecule type" value="Genomic_DNA"/>
</dbReference>
<dbReference type="InterPro" id="IPR000999">
    <property type="entry name" value="RNase_III_dom"/>
</dbReference>